<dbReference type="AlphaFoldDB" id="A0A6I4IUE8"/>
<accession>A0A6I4IUE8</accession>
<dbReference type="Proteomes" id="UP000431264">
    <property type="component" value="Unassembled WGS sequence"/>
</dbReference>
<evidence type="ECO:0000313" key="1">
    <source>
        <dbReference type="EMBL" id="MVO10503.1"/>
    </source>
</evidence>
<organism evidence="1 2">
    <name type="scientific">Flavobacterium profundi</name>
    <dbReference type="NCBI Taxonomy" id="1774945"/>
    <lineage>
        <taxon>Bacteria</taxon>
        <taxon>Pseudomonadati</taxon>
        <taxon>Bacteroidota</taxon>
        <taxon>Flavobacteriia</taxon>
        <taxon>Flavobacteriales</taxon>
        <taxon>Flavobacteriaceae</taxon>
        <taxon>Flavobacterium</taxon>
    </lineage>
</organism>
<name>A0A6I4IUE8_9FLAO</name>
<keyword evidence="2" id="KW-1185">Reference proteome</keyword>
<dbReference type="OrthoDB" id="1361305at2"/>
<reference evidence="2" key="1">
    <citation type="submission" date="2019-05" db="EMBL/GenBank/DDBJ databases">
        <title>Flavobacterium profundi sp. nov., isolated from a deep-sea seamount.</title>
        <authorList>
            <person name="Zhang D.-C."/>
        </authorList>
    </citation>
    <scope>NUCLEOTIDE SEQUENCE [LARGE SCALE GENOMIC DNA]</scope>
    <source>
        <strain evidence="2">TP390</strain>
    </source>
</reference>
<dbReference type="EMBL" id="WQLW01000012">
    <property type="protein sequence ID" value="MVO10503.1"/>
    <property type="molecule type" value="Genomic_DNA"/>
</dbReference>
<evidence type="ECO:0000313" key="2">
    <source>
        <dbReference type="Proteomes" id="UP000431264"/>
    </source>
</evidence>
<sequence>MRDLKINILNEDGQLMGFLIDREIMSGLYITFDYNKVAQNYESFKINYQKPRKSELNSVVFNMDDITVISTQLDADNHVQFLFEENLSLKKLRKVPENIIPSSFKKIIRSAYKTFCEKEFITGVAS</sequence>
<proteinExistence type="predicted"/>
<comment type="caution">
    <text evidence="1">The sequence shown here is derived from an EMBL/GenBank/DDBJ whole genome shotgun (WGS) entry which is preliminary data.</text>
</comment>
<protein>
    <submittedName>
        <fullName evidence="1">Uncharacterized protein</fullName>
    </submittedName>
</protein>
<dbReference type="RefSeq" id="WP_140998926.1">
    <property type="nucleotide sequence ID" value="NZ_VDCZ01000012.1"/>
</dbReference>
<gene>
    <name evidence="1" type="ORF">GOQ30_15120</name>
</gene>